<dbReference type="HOGENOM" id="CLU_1034494_0_0_1"/>
<feature type="signal peptide" evidence="2">
    <location>
        <begin position="1"/>
        <end position="20"/>
    </location>
</feature>
<dbReference type="AlphaFoldDB" id="U1GIH2"/>
<gene>
    <name evidence="3" type="ORF">EPUS_06492</name>
</gene>
<evidence type="ECO:0000256" key="1">
    <source>
        <dbReference type="SAM" id="MobiDB-lite"/>
    </source>
</evidence>
<accession>U1GIH2</accession>
<evidence type="ECO:0000313" key="3">
    <source>
        <dbReference type="EMBL" id="ERF71933.1"/>
    </source>
</evidence>
<dbReference type="RefSeq" id="XP_007802387.1">
    <property type="nucleotide sequence ID" value="XM_007804196.1"/>
</dbReference>
<organism evidence="3 4">
    <name type="scientific">Endocarpon pusillum (strain Z07020 / HMAS-L-300199)</name>
    <name type="common">Lichen-forming fungus</name>
    <dbReference type="NCBI Taxonomy" id="1263415"/>
    <lineage>
        <taxon>Eukaryota</taxon>
        <taxon>Fungi</taxon>
        <taxon>Dikarya</taxon>
        <taxon>Ascomycota</taxon>
        <taxon>Pezizomycotina</taxon>
        <taxon>Eurotiomycetes</taxon>
        <taxon>Chaetothyriomycetidae</taxon>
        <taxon>Verrucariales</taxon>
        <taxon>Verrucariaceae</taxon>
        <taxon>Endocarpon</taxon>
    </lineage>
</organism>
<feature type="region of interest" description="Disordered" evidence="1">
    <location>
        <begin position="108"/>
        <end position="145"/>
    </location>
</feature>
<protein>
    <submittedName>
        <fullName evidence="3">Uncharacterized protein</fullName>
    </submittedName>
</protein>
<evidence type="ECO:0000313" key="4">
    <source>
        <dbReference type="Proteomes" id="UP000019373"/>
    </source>
</evidence>
<dbReference type="EMBL" id="KE721157">
    <property type="protein sequence ID" value="ERF71933.1"/>
    <property type="molecule type" value="Genomic_DNA"/>
</dbReference>
<name>U1GIH2_ENDPU</name>
<feature type="compositionally biased region" description="Basic and acidic residues" evidence="1">
    <location>
        <begin position="113"/>
        <end position="141"/>
    </location>
</feature>
<sequence length="269" mass="28644">MKTVVGHAWLYALMVFKTLANPLRDQGQSVLIDGQLNPSTDGSLQSDCSASIGAKITGENIHAVASIDCVNAVGSSEKIASFEPIVVDVGSSVDIQVLSSGYDSWTVTQGDGYDGRDGRDGRGGHDYHDHHDHDHDHDPPRNGHHKTITVTMTITSILTSTTTSVKTTTESPSTITLPASTIHLPPVTVTESETVTQPAETVTSCPSLPQPTYPGSCQPLAPYTATFEGVEHADDLWSTSGYKGVQYALGMGNWRLVPFGDTGRAIQII</sequence>
<dbReference type="Proteomes" id="UP000019373">
    <property type="component" value="Unassembled WGS sequence"/>
</dbReference>
<feature type="chain" id="PRO_5004610135" evidence="2">
    <location>
        <begin position="21"/>
        <end position="269"/>
    </location>
</feature>
<reference evidence="4" key="1">
    <citation type="journal article" date="2014" name="BMC Genomics">
        <title>Genome characteristics reveal the impact of lichenization on lichen-forming fungus Endocarpon pusillum Hedwig (Verrucariales, Ascomycota).</title>
        <authorList>
            <person name="Wang Y.-Y."/>
            <person name="Liu B."/>
            <person name="Zhang X.-Y."/>
            <person name="Zhou Q.-M."/>
            <person name="Zhang T."/>
            <person name="Li H."/>
            <person name="Yu Y.-F."/>
            <person name="Zhang X.-L."/>
            <person name="Hao X.-Y."/>
            <person name="Wang M."/>
            <person name="Wang L."/>
            <person name="Wei J.-C."/>
        </authorList>
    </citation>
    <scope>NUCLEOTIDE SEQUENCE [LARGE SCALE GENOMIC DNA]</scope>
    <source>
        <strain evidence="4">Z07020 / HMAS-L-300199</strain>
    </source>
</reference>
<proteinExistence type="predicted"/>
<evidence type="ECO:0000256" key="2">
    <source>
        <dbReference type="SAM" id="SignalP"/>
    </source>
</evidence>
<dbReference type="GeneID" id="19241432"/>
<keyword evidence="2" id="KW-0732">Signal</keyword>
<keyword evidence="4" id="KW-1185">Reference proteome</keyword>